<dbReference type="AlphaFoldDB" id="A0AAF0GP59"/>
<feature type="transmembrane region" description="Helical" evidence="1">
    <location>
        <begin position="75"/>
        <end position="93"/>
    </location>
</feature>
<keyword evidence="1" id="KW-1133">Transmembrane helix</keyword>
<keyword evidence="2" id="KW-0732">Signal</keyword>
<organism evidence="3 4">
    <name type="scientific">Latilactobacillus sakei</name>
    <name type="common">Lactobacillus sakei</name>
    <dbReference type="NCBI Taxonomy" id="1599"/>
    <lineage>
        <taxon>Bacteria</taxon>
        <taxon>Bacillati</taxon>
        <taxon>Bacillota</taxon>
        <taxon>Bacilli</taxon>
        <taxon>Lactobacillales</taxon>
        <taxon>Lactobacillaceae</taxon>
        <taxon>Latilactobacillus</taxon>
    </lineage>
</organism>
<dbReference type="EMBL" id="CP122959">
    <property type="protein sequence ID" value="WGI19747.1"/>
    <property type="molecule type" value="Genomic_DNA"/>
</dbReference>
<reference evidence="3" key="1">
    <citation type="submission" date="2023-04" db="EMBL/GenBank/DDBJ databases">
        <title>Novel strain of Lactilactobacillus sakei and use thereof.</title>
        <authorList>
            <person name="Kim S.Y."/>
        </authorList>
    </citation>
    <scope>NUCLEOTIDE SEQUENCE</scope>
    <source>
        <strain evidence="3">HUP1</strain>
    </source>
</reference>
<proteinExistence type="predicted"/>
<dbReference type="RefSeq" id="WP_280103183.1">
    <property type="nucleotide sequence ID" value="NZ_CP122959.1"/>
</dbReference>
<evidence type="ECO:0000313" key="3">
    <source>
        <dbReference type="EMBL" id="WGI19747.1"/>
    </source>
</evidence>
<feature type="signal peptide" evidence="2">
    <location>
        <begin position="1"/>
        <end position="21"/>
    </location>
</feature>
<keyword evidence="1" id="KW-0812">Transmembrane</keyword>
<evidence type="ECO:0000313" key="4">
    <source>
        <dbReference type="Proteomes" id="UP001179858"/>
    </source>
</evidence>
<name>A0AAF0GP59_LATSK</name>
<evidence type="ECO:0000256" key="2">
    <source>
        <dbReference type="SAM" id="SignalP"/>
    </source>
</evidence>
<protein>
    <submittedName>
        <fullName evidence="3">LPXTG cell wall anchor domain-containing protein</fullName>
    </submittedName>
</protein>
<gene>
    <name evidence="3" type="ORF">QBD03_03285</name>
</gene>
<sequence>MSKSRFLIPLVLMLFFISVSTVDVRAATATSHANIGFDRTYVPSTKPPVIEDGQQVVPPAVKPPVQRLPQTGTTSVWQLQVLGSLLITGYFVARKKGRFYHEG</sequence>
<evidence type="ECO:0000256" key="1">
    <source>
        <dbReference type="SAM" id="Phobius"/>
    </source>
</evidence>
<dbReference type="NCBIfam" id="TIGR01167">
    <property type="entry name" value="LPXTG_anchor"/>
    <property type="match status" value="1"/>
</dbReference>
<accession>A0AAF0GP59</accession>
<feature type="chain" id="PRO_5042180992" evidence="2">
    <location>
        <begin position="22"/>
        <end position="103"/>
    </location>
</feature>
<keyword evidence="1" id="KW-0472">Membrane</keyword>
<dbReference type="Proteomes" id="UP001179858">
    <property type="component" value="Chromosome"/>
</dbReference>